<keyword evidence="4 7" id="KW-0801">TPQ</keyword>
<feature type="domain" description="Copper amine oxidase N2-terminal" evidence="12">
    <location>
        <begin position="89"/>
        <end position="149"/>
    </location>
</feature>
<organism evidence="14 15">
    <name type="scientific">Neocucurbitaria cava</name>
    <dbReference type="NCBI Taxonomy" id="798079"/>
    <lineage>
        <taxon>Eukaryota</taxon>
        <taxon>Fungi</taxon>
        <taxon>Dikarya</taxon>
        <taxon>Ascomycota</taxon>
        <taxon>Pezizomycotina</taxon>
        <taxon>Dothideomycetes</taxon>
        <taxon>Pleosporomycetidae</taxon>
        <taxon>Pleosporales</taxon>
        <taxon>Pleosporineae</taxon>
        <taxon>Cucurbitariaceae</taxon>
        <taxon>Neocucurbitaria</taxon>
    </lineage>
</organism>
<comment type="cofactor">
    <cofactor evidence="9">
        <name>Cu cation</name>
        <dbReference type="ChEBI" id="CHEBI:23378"/>
    </cofactor>
    <text evidence="9">Contains 1 topaquinone per subunit.</text>
</comment>
<feature type="domain" description="DUF1965" evidence="13">
    <location>
        <begin position="251"/>
        <end position="313"/>
    </location>
</feature>
<dbReference type="AlphaFoldDB" id="A0A9W8Y1D6"/>
<dbReference type="GO" id="GO:0009308">
    <property type="term" value="P:amine metabolic process"/>
    <property type="evidence" value="ECO:0007669"/>
    <property type="project" value="UniProtKB-UniRule"/>
</dbReference>
<dbReference type="InterPro" id="IPR016182">
    <property type="entry name" value="Cu_amine_oxidase_N-reg"/>
</dbReference>
<dbReference type="InterPro" id="IPR049948">
    <property type="entry name" value="Cu_Am_ox_TPQ-bd"/>
</dbReference>
<evidence type="ECO:0000259" key="13">
    <source>
        <dbReference type="Pfam" id="PF09248"/>
    </source>
</evidence>
<dbReference type="SUPFAM" id="SSF49998">
    <property type="entry name" value="Amine oxidase catalytic domain"/>
    <property type="match status" value="1"/>
</dbReference>
<evidence type="ECO:0000259" key="12">
    <source>
        <dbReference type="Pfam" id="PF02727"/>
    </source>
</evidence>
<dbReference type="Pfam" id="PF09248">
    <property type="entry name" value="DUF1965"/>
    <property type="match status" value="1"/>
</dbReference>
<dbReference type="EC" id="1.4.3.-" evidence="9"/>
<evidence type="ECO:0000256" key="2">
    <source>
        <dbReference type="ARBA" id="ARBA00007983"/>
    </source>
</evidence>
<keyword evidence="3 9" id="KW-0479">Metal-binding</keyword>
<keyword evidence="6 9" id="KW-0186">Copper</keyword>
<keyword evidence="10" id="KW-0732">Signal</keyword>
<evidence type="ECO:0000313" key="15">
    <source>
        <dbReference type="Proteomes" id="UP001140560"/>
    </source>
</evidence>
<evidence type="ECO:0000256" key="8">
    <source>
        <dbReference type="PIRSR" id="PIRSR600269-51"/>
    </source>
</evidence>
<dbReference type="InterPro" id="IPR015328">
    <property type="entry name" value="DUF1965"/>
</dbReference>
<dbReference type="PROSITE" id="PS01164">
    <property type="entry name" value="COPPER_AMINE_OXID_1"/>
    <property type="match status" value="1"/>
</dbReference>
<comment type="similarity">
    <text evidence="2 9">Belongs to the copper/topaquinone oxidase family.</text>
</comment>
<comment type="caution">
    <text evidence="14">The sequence shown here is derived from an EMBL/GenBank/DDBJ whole genome shotgun (WGS) entry which is preliminary data.</text>
</comment>
<dbReference type="InterPro" id="IPR036460">
    <property type="entry name" value="Cu_amine_oxidase_C_sf"/>
</dbReference>
<comment type="PTM">
    <text evidence="8 9">Topaquinone (TPQ) is generated by copper-dependent autoxidation of a specific tyrosyl residue.</text>
</comment>
<keyword evidence="15" id="KW-1185">Reference proteome</keyword>
<feature type="modified residue" description="2',4',5'-topaquinone" evidence="8">
    <location>
        <position position="492"/>
    </location>
</feature>
<dbReference type="PANTHER" id="PTHR10638">
    <property type="entry name" value="COPPER AMINE OXIDASE"/>
    <property type="match status" value="1"/>
</dbReference>
<evidence type="ECO:0000256" key="5">
    <source>
        <dbReference type="ARBA" id="ARBA00023002"/>
    </source>
</evidence>
<accession>A0A9W8Y1D6</accession>
<evidence type="ECO:0000256" key="4">
    <source>
        <dbReference type="ARBA" id="ARBA00022772"/>
    </source>
</evidence>
<dbReference type="Gene3D" id="2.70.98.20">
    <property type="entry name" value="Copper amine oxidase, catalytic domain"/>
    <property type="match status" value="1"/>
</dbReference>
<dbReference type="GO" id="GO:0005507">
    <property type="term" value="F:copper ion binding"/>
    <property type="evidence" value="ECO:0007669"/>
    <property type="project" value="InterPro"/>
</dbReference>
<dbReference type="EMBL" id="JAPEUY010000020">
    <property type="protein sequence ID" value="KAJ4363021.1"/>
    <property type="molecule type" value="Genomic_DNA"/>
</dbReference>
<dbReference type="GO" id="GO:0005886">
    <property type="term" value="C:plasma membrane"/>
    <property type="evidence" value="ECO:0007669"/>
    <property type="project" value="TreeGrafter"/>
</dbReference>
<feature type="active site" description="Proton acceptor" evidence="7">
    <location>
        <position position="404"/>
    </location>
</feature>
<feature type="signal peptide" evidence="10">
    <location>
        <begin position="1"/>
        <end position="19"/>
    </location>
</feature>
<dbReference type="GO" id="GO:0008131">
    <property type="term" value="F:primary methylamine oxidase activity"/>
    <property type="evidence" value="ECO:0007669"/>
    <property type="project" value="InterPro"/>
</dbReference>
<evidence type="ECO:0000313" key="14">
    <source>
        <dbReference type="EMBL" id="KAJ4363021.1"/>
    </source>
</evidence>
<evidence type="ECO:0000256" key="1">
    <source>
        <dbReference type="ARBA" id="ARBA00001935"/>
    </source>
</evidence>
<dbReference type="OrthoDB" id="3341590at2759"/>
<evidence type="ECO:0000259" key="11">
    <source>
        <dbReference type="Pfam" id="PF01179"/>
    </source>
</evidence>
<dbReference type="Proteomes" id="UP001140560">
    <property type="component" value="Unassembled WGS sequence"/>
</dbReference>
<reference evidence="14" key="1">
    <citation type="submission" date="2022-10" db="EMBL/GenBank/DDBJ databases">
        <title>Tapping the CABI collections for fungal endophytes: first genome assemblies for Collariella, Neodidymelliopsis, Ascochyta clinopodiicola, Didymella pomorum, Didymosphaeria variabile, Neocosmospora piperis and Neocucurbitaria cava.</title>
        <authorList>
            <person name="Hill R."/>
        </authorList>
    </citation>
    <scope>NUCLEOTIDE SEQUENCE</scope>
    <source>
        <strain evidence="14">IMI 356814</strain>
    </source>
</reference>
<dbReference type="SUPFAM" id="SSF54416">
    <property type="entry name" value="Amine oxidase N-terminal region"/>
    <property type="match status" value="2"/>
</dbReference>
<evidence type="ECO:0000256" key="3">
    <source>
        <dbReference type="ARBA" id="ARBA00022723"/>
    </source>
</evidence>
<dbReference type="Pfam" id="PF02727">
    <property type="entry name" value="Cu_amine_oxidN2"/>
    <property type="match status" value="1"/>
</dbReference>
<name>A0A9W8Y1D6_9PLEO</name>
<evidence type="ECO:0000256" key="7">
    <source>
        <dbReference type="PIRSR" id="PIRSR600269-50"/>
    </source>
</evidence>
<feature type="active site" description="Schiff-base intermediate with substrate; via topaquinone" evidence="7">
    <location>
        <position position="492"/>
    </location>
</feature>
<dbReference type="Gene3D" id="3.10.450.40">
    <property type="match status" value="2"/>
</dbReference>
<dbReference type="InterPro" id="IPR015800">
    <property type="entry name" value="Cu_amine_oxidase_N2"/>
</dbReference>
<proteinExistence type="inferred from homology"/>
<feature type="chain" id="PRO_5040766039" description="Amine oxidase" evidence="10">
    <location>
        <begin position="20"/>
        <end position="784"/>
    </location>
</feature>
<protein>
    <recommendedName>
        <fullName evidence="9">Amine oxidase</fullName>
        <ecNumber evidence="9">1.4.3.-</ecNumber>
    </recommendedName>
</protein>
<feature type="domain" description="Copper amine oxidase catalytic" evidence="11">
    <location>
        <begin position="331"/>
        <end position="736"/>
    </location>
</feature>
<dbReference type="Pfam" id="PF01179">
    <property type="entry name" value="Cu_amine_oxid"/>
    <property type="match status" value="1"/>
</dbReference>
<evidence type="ECO:0000256" key="10">
    <source>
        <dbReference type="SAM" id="SignalP"/>
    </source>
</evidence>
<comment type="cofactor">
    <cofactor evidence="1">
        <name>Cu cation</name>
        <dbReference type="ChEBI" id="CHEBI:23378"/>
    </cofactor>
</comment>
<gene>
    <name evidence="14" type="ORF">N0V83_010139</name>
</gene>
<evidence type="ECO:0000256" key="9">
    <source>
        <dbReference type="RuleBase" id="RU000672"/>
    </source>
</evidence>
<dbReference type="InterPro" id="IPR015798">
    <property type="entry name" value="Cu_amine_oxidase_C"/>
</dbReference>
<keyword evidence="5 9" id="KW-0560">Oxidoreductase</keyword>
<dbReference type="PRINTS" id="PR00766">
    <property type="entry name" value="CUDAOXIDASE"/>
</dbReference>
<sequence length="784" mass="87973">MHFPTFTYLALTSVAISSAVPPLGYDRRVLRDIFDKRENNETTSSCLTEAALTTKAPKINPWAGLAPEENLAVWNLLHDPASGLNLTDPTEAKLTDNYVFWVDALHTNKSDVLPYLDEGAPKPSKYARAIIFEGGKAEPDSQEYMIGPLPVSAETTIEKLDYMYNGGSGGSVPFNARYFDGPRSTATDPLIASIMSNISDITAALFQGAAYYGSTDERSNLTLTSGTPLSFDGTSAFRSIMFRFPGPASYMTPLDFFLLIDCTGTDASLYFLKGFVTNEKFFPTIAELRAAFEAGELAMEYDQTLDADWALVDYKPELGVRDLEERLAPSTLEIGGKRYKLDEENRYVEYMGWSFYLTFSRTLGIMFYDIKFKGERILYELSMQEATAQYGGNQPKAANTVYHDTYYQLGTEMGSLLEGFDCPWGSTFWNITYSSYNTTEVNTNSICIFETDMNFPLARHRTGASNDYGFSNLGSVKGAALIVRAIATVGNYDYMFDYSFHMDGSLEVIVRASGYLQSSFYYPDQGKFGPRIQQATQGSLHDHIVTYKADFDILGTPNSLQVSELKAVNQSQPWFPELGTFEQMEMDIHNMQEEQQFNYAANNQAMYVVLNPNATNAWGEKRGYRIVPGRSDIHLSTLNSPWSLKNSEFAKSHLAVTRQHDNEPFANSVQNINLPWKPQQDFSKFFDGECVDGEDLVVWFNLGMHHFTRSEDVPVTLYTEAYSSIVFAPQNFFDRAQDGDLLNRRWVQIDDEGKMTFEDYGVGLDVCPIVLEEPTELLGGVGEL</sequence>
<dbReference type="PANTHER" id="PTHR10638:SF20">
    <property type="entry name" value="AMINE OXIDASE"/>
    <property type="match status" value="1"/>
</dbReference>
<dbReference type="InterPro" id="IPR000269">
    <property type="entry name" value="Cu_amine_oxidase"/>
</dbReference>
<evidence type="ECO:0000256" key="6">
    <source>
        <dbReference type="ARBA" id="ARBA00023008"/>
    </source>
</evidence>
<dbReference type="GO" id="GO:0048038">
    <property type="term" value="F:quinone binding"/>
    <property type="evidence" value="ECO:0007669"/>
    <property type="project" value="InterPro"/>
</dbReference>